<dbReference type="InterPro" id="IPR001789">
    <property type="entry name" value="Sig_transdc_resp-reg_receiver"/>
</dbReference>
<comment type="caution">
    <text evidence="3">Lacks conserved residue(s) required for the propagation of feature annotation.</text>
</comment>
<dbReference type="InterPro" id="IPR036388">
    <property type="entry name" value="WH-like_DNA-bd_sf"/>
</dbReference>
<evidence type="ECO:0000259" key="4">
    <source>
        <dbReference type="PROSITE" id="PS50043"/>
    </source>
</evidence>
<dbReference type="KEGG" id="pyt:PKF023_11380"/>
<dbReference type="SUPFAM" id="SSF52172">
    <property type="entry name" value="CheY-like"/>
    <property type="match status" value="1"/>
</dbReference>
<keyword evidence="2 6" id="KW-0238">DNA-binding</keyword>
<evidence type="ECO:0000313" key="6">
    <source>
        <dbReference type="EMBL" id="BDT77335.1"/>
    </source>
</evidence>
<dbReference type="Gene3D" id="1.10.10.10">
    <property type="entry name" value="Winged helix-like DNA-binding domain superfamily/Winged helix DNA-binding domain"/>
    <property type="match status" value="1"/>
</dbReference>
<gene>
    <name evidence="6" type="ORF">PKF023_11380</name>
</gene>
<dbReference type="InterPro" id="IPR011006">
    <property type="entry name" value="CheY-like_superfamily"/>
</dbReference>
<dbReference type="GO" id="GO:0000160">
    <property type="term" value="P:phosphorelay signal transduction system"/>
    <property type="evidence" value="ECO:0007669"/>
    <property type="project" value="InterPro"/>
</dbReference>
<dbReference type="InterPro" id="IPR058245">
    <property type="entry name" value="NreC/VraR/RcsB-like_REC"/>
</dbReference>
<feature type="domain" description="HTH luxR-type" evidence="4">
    <location>
        <begin position="156"/>
        <end position="223"/>
    </location>
</feature>
<evidence type="ECO:0000259" key="5">
    <source>
        <dbReference type="PROSITE" id="PS50110"/>
    </source>
</evidence>
<dbReference type="Gene3D" id="3.40.50.2300">
    <property type="match status" value="1"/>
</dbReference>
<evidence type="ECO:0000256" key="1">
    <source>
        <dbReference type="ARBA" id="ARBA00022553"/>
    </source>
</evidence>
<dbReference type="Proteomes" id="UP001211097">
    <property type="component" value="Chromosome"/>
</dbReference>
<dbReference type="CDD" id="cd17535">
    <property type="entry name" value="REC_NarL-like"/>
    <property type="match status" value="1"/>
</dbReference>
<dbReference type="PANTHER" id="PTHR43214">
    <property type="entry name" value="TWO-COMPONENT RESPONSE REGULATOR"/>
    <property type="match status" value="1"/>
</dbReference>
<dbReference type="PROSITE" id="PS50110">
    <property type="entry name" value="RESPONSE_REGULATORY"/>
    <property type="match status" value="1"/>
</dbReference>
<dbReference type="RefSeq" id="WP_281741681.1">
    <property type="nucleotide sequence ID" value="NZ_AP026973.1"/>
</dbReference>
<dbReference type="Pfam" id="PF00072">
    <property type="entry name" value="Response_reg"/>
    <property type="match status" value="1"/>
</dbReference>
<dbReference type="CDD" id="cd06170">
    <property type="entry name" value="LuxR_C_like"/>
    <property type="match status" value="1"/>
</dbReference>
<dbReference type="Pfam" id="PF00196">
    <property type="entry name" value="GerE"/>
    <property type="match status" value="1"/>
</dbReference>
<proteinExistence type="predicted"/>
<evidence type="ECO:0000256" key="2">
    <source>
        <dbReference type="ARBA" id="ARBA00023125"/>
    </source>
</evidence>
<dbReference type="SMART" id="SM00421">
    <property type="entry name" value="HTH_LUXR"/>
    <property type="match status" value="1"/>
</dbReference>
<dbReference type="SUPFAM" id="SSF46894">
    <property type="entry name" value="C-terminal effector domain of the bipartite response regulators"/>
    <property type="match status" value="1"/>
</dbReference>
<dbReference type="PANTHER" id="PTHR43214:SF38">
    <property type="entry name" value="NITRATE_NITRITE RESPONSE REGULATOR PROTEIN NARL"/>
    <property type="match status" value="1"/>
</dbReference>
<dbReference type="InterPro" id="IPR000792">
    <property type="entry name" value="Tscrpt_reg_LuxR_C"/>
</dbReference>
<dbReference type="EMBL" id="AP026973">
    <property type="protein sequence ID" value="BDT77335.1"/>
    <property type="molecule type" value="Genomic_DNA"/>
</dbReference>
<feature type="domain" description="Response regulatory" evidence="5">
    <location>
        <begin position="11"/>
        <end position="126"/>
    </location>
</feature>
<reference evidence="6" key="1">
    <citation type="submission" date="2022-11" db="EMBL/GenBank/DDBJ databases">
        <title>Complete Genome Sequences of three Polynucleobacter sp. Subcluster PnecC Strains KF022, KF023, and KF032 Isolated from a Shallow Eutrophic Lake in Japan.</title>
        <authorList>
            <person name="Ogata Y."/>
            <person name="Watanabe K."/>
            <person name="Takemine S."/>
            <person name="Shindo C."/>
            <person name="Kurokawa R."/>
            <person name="Suda W."/>
        </authorList>
    </citation>
    <scope>NUCLEOTIDE SEQUENCE</scope>
    <source>
        <strain evidence="6">KF023</strain>
    </source>
</reference>
<dbReference type="PROSITE" id="PS50043">
    <property type="entry name" value="HTH_LUXR_2"/>
    <property type="match status" value="1"/>
</dbReference>
<organism evidence="6">
    <name type="scientific">Polynucleobacter yangtzensis</name>
    <dbReference type="NCBI Taxonomy" id="1743159"/>
    <lineage>
        <taxon>Bacteria</taxon>
        <taxon>Pseudomonadati</taxon>
        <taxon>Pseudomonadota</taxon>
        <taxon>Betaproteobacteria</taxon>
        <taxon>Burkholderiales</taxon>
        <taxon>Burkholderiaceae</taxon>
        <taxon>Polynucleobacter</taxon>
    </lineage>
</organism>
<accession>A0A9C7FAI9</accession>
<dbReference type="GO" id="GO:0006355">
    <property type="term" value="P:regulation of DNA-templated transcription"/>
    <property type="evidence" value="ECO:0007669"/>
    <property type="project" value="InterPro"/>
</dbReference>
<dbReference type="GO" id="GO:0003677">
    <property type="term" value="F:DNA binding"/>
    <property type="evidence" value="ECO:0007669"/>
    <property type="project" value="UniProtKB-KW"/>
</dbReference>
<dbReference type="InterPro" id="IPR016032">
    <property type="entry name" value="Sig_transdc_resp-reg_C-effctor"/>
</dbReference>
<sequence length="239" mass="26574">MNSSSIQSRIKVQLIDSHPITLWGLAEFLSPHERIDVCASASNSAEALKIAASTKPDVIVLEPDLQDQHGLELITALLKACKAKIIIFTGSKNASIHDQAVVKGARGVLNKTEPIENLVKAIEKIYEGELWLNRSATSRILLQIAQANSPAELSSEQKKLASLTPKEEKVTRAIQLHSEKTLKQVSDSLHISEHTLRNHLASIYDKLGVRNRMELYVFCGKFQKTDNPNMHPKRRSTDL</sequence>
<name>A0A9C7FAI9_9BURK</name>
<evidence type="ECO:0000256" key="3">
    <source>
        <dbReference type="PROSITE-ProRule" id="PRU00169"/>
    </source>
</evidence>
<dbReference type="SMART" id="SM00448">
    <property type="entry name" value="REC"/>
    <property type="match status" value="1"/>
</dbReference>
<keyword evidence="1" id="KW-0597">Phosphoprotein</keyword>
<dbReference type="InterPro" id="IPR039420">
    <property type="entry name" value="WalR-like"/>
</dbReference>
<protein>
    <submittedName>
        <fullName evidence="6">DNA-binding response regulator</fullName>
    </submittedName>
</protein>
<dbReference type="AlphaFoldDB" id="A0A9C7FAI9"/>